<proteinExistence type="predicted"/>
<keyword evidence="2" id="KW-1185">Reference proteome</keyword>
<dbReference type="PANTHER" id="PTHR48008:SF6">
    <property type="entry name" value="LEUCINE-RICH REPEAT RECEPTOR-LIKE PROTEIN KINASE IMK3-RELATED"/>
    <property type="match status" value="1"/>
</dbReference>
<reference evidence="1 2" key="1">
    <citation type="submission" date="2019-11" db="EMBL/GenBank/DDBJ databases">
        <title>Whole genome sequence of Oryza granulata.</title>
        <authorList>
            <person name="Li W."/>
        </authorList>
    </citation>
    <scope>NUCLEOTIDE SEQUENCE [LARGE SCALE GENOMIC DNA]</scope>
    <source>
        <strain evidence="2">cv. Menghai</strain>
        <tissue evidence="1">Leaf</tissue>
    </source>
</reference>
<dbReference type="AlphaFoldDB" id="A0A6G1EKE5"/>
<organism evidence="1 2">
    <name type="scientific">Oryza meyeriana var. granulata</name>
    <dbReference type="NCBI Taxonomy" id="110450"/>
    <lineage>
        <taxon>Eukaryota</taxon>
        <taxon>Viridiplantae</taxon>
        <taxon>Streptophyta</taxon>
        <taxon>Embryophyta</taxon>
        <taxon>Tracheophyta</taxon>
        <taxon>Spermatophyta</taxon>
        <taxon>Magnoliopsida</taxon>
        <taxon>Liliopsida</taxon>
        <taxon>Poales</taxon>
        <taxon>Poaceae</taxon>
        <taxon>BOP clade</taxon>
        <taxon>Oryzoideae</taxon>
        <taxon>Oryzeae</taxon>
        <taxon>Oryzinae</taxon>
        <taxon>Oryza</taxon>
        <taxon>Oryza meyeriana</taxon>
    </lineage>
</organism>
<dbReference type="Proteomes" id="UP000479710">
    <property type="component" value="Unassembled WGS sequence"/>
</dbReference>
<dbReference type="OrthoDB" id="4062651at2759"/>
<dbReference type="Gene3D" id="1.10.510.10">
    <property type="entry name" value="Transferase(Phosphotransferase) domain 1"/>
    <property type="match status" value="1"/>
</dbReference>
<dbReference type="SUPFAM" id="SSF56112">
    <property type="entry name" value="Protein kinase-like (PK-like)"/>
    <property type="match status" value="1"/>
</dbReference>
<sequence>MIAAWTTSGSVVSLSFGSNRSANRTQEPRFSRLQSVGLIPSSSASAAAAAAVSSFSSVIRAAAMARATAVARDDDDVPPGTTSTRRPAWLPAASAELMKASAKTEVYSLGVIILELLTGKSELTNCMDLPQWVASIVKEWTSEMVALSHRRADDEQGR</sequence>
<protein>
    <submittedName>
        <fullName evidence="1">Uncharacterized protein</fullName>
    </submittedName>
</protein>
<evidence type="ECO:0000313" key="2">
    <source>
        <dbReference type="Proteomes" id="UP000479710"/>
    </source>
</evidence>
<name>A0A6G1EKE5_9ORYZ</name>
<accession>A0A6G1EKE5</accession>
<dbReference type="EMBL" id="SPHZ02000003">
    <property type="protein sequence ID" value="KAF0924882.1"/>
    <property type="molecule type" value="Genomic_DNA"/>
</dbReference>
<evidence type="ECO:0000313" key="1">
    <source>
        <dbReference type="EMBL" id="KAF0924882.1"/>
    </source>
</evidence>
<dbReference type="InterPro" id="IPR052451">
    <property type="entry name" value="Ser/Thr_kinase-like"/>
</dbReference>
<dbReference type="InterPro" id="IPR011009">
    <property type="entry name" value="Kinase-like_dom_sf"/>
</dbReference>
<comment type="caution">
    <text evidence="1">The sequence shown here is derived from an EMBL/GenBank/DDBJ whole genome shotgun (WGS) entry which is preliminary data.</text>
</comment>
<dbReference type="PANTHER" id="PTHR48008">
    <property type="entry name" value="LEUCINE-RICH REPEAT RECEPTOR-LIKE PROTEIN KINASE IMK3-RELATED"/>
    <property type="match status" value="1"/>
</dbReference>
<gene>
    <name evidence="1" type="ORF">E2562_014966</name>
</gene>